<dbReference type="GO" id="GO:0006352">
    <property type="term" value="P:DNA-templated transcription initiation"/>
    <property type="evidence" value="ECO:0007669"/>
    <property type="project" value="InterPro"/>
</dbReference>
<feature type="compositionally biased region" description="Acidic residues" evidence="9">
    <location>
        <begin position="90"/>
        <end position="105"/>
    </location>
</feature>
<dbReference type="PANTHER" id="PTHR32248">
    <property type="entry name" value="RNA POLYMERASE SIGMA-54 FACTOR"/>
    <property type="match status" value="1"/>
</dbReference>
<evidence type="ECO:0000256" key="5">
    <source>
        <dbReference type="ARBA" id="ARBA00023015"/>
    </source>
</evidence>
<dbReference type="GO" id="GO:0000428">
    <property type="term" value="C:DNA-directed RNA polymerase complex"/>
    <property type="evidence" value="ECO:0007669"/>
    <property type="project" value="UniProtKB-KW"/>
</dbReference>
<dbReference type="PIRSF" id="PIRSF000774">
    <property type="entry name" value="RpoN"/>
    <property type="match status" value="1"/>
</dbReference>
<evidence type="ECO:0000256" key="3">
    <source>
        <dbReference type="ARBA" id="ARBA00022679"/>
    </source>
</evidence>
<comment type="similarity">
    <text evidence="1">Belongs to the sigma-54 factor family.</text>
</comment>
<feature type="region of interest" description="Disordered" evidence="9">
    <location>
        <begin position="51"/>
        <end position="121"/>
    </location>
</feature>
<dbReference type="Gene3D" id="1.10.10.1330">
    <property type="entry name" value="RNA polymerase sigma-54 factor, core-binding domain"/>
    <property type="match status" value="1"/>
</dbReference>
<dbReference type="Pfam" id="PF04552">
    <property type="entry name" value="Sigma54_DBD"/>
    <property type="match status" value="1"/>
</dbReference>
<feature type="domain" description="RNA polymerase sigma factor 54 DNA-binding" evidence="10">
    <location>
        <begin position="341"/>
        <end position="499"/>
    </location>
</feature>
<dbReference type="Proteomes" id="UP000198850">
    <property type="component" value="Unassembled WGS sequence"/>
</dbReference>
<dbReference type="PANTHER" id="PTHR32248:SF4">
    <property type="entry name" value="RNA POLYMERASE SIGMA-54 FACTOR"/>
    <property type="match status" value="1"/>
</dbReference>
<dbReference type="InterPro" id="IPR038709">
    <property type="entry name" value="RpoN_core-bd_sf"/>
</dbReference>
<keyword evidence="2" id="KW-0240">DNA-directed RNA polymerase</keyword>
<dbReference type="NCBIfam" id="TIGR02395">
    <property type="entry name" value="rpoN_sigma"/>
    <property type="match status" value="1"/>
</dbReference>
<dbReference type="GO" id="GO:0016779">
    <property type="term" value="F:nucleotidyltransferase activity"/>
    <property type="evidence" value="ECO:0007669"/>
    <property type="project" value="UniProtKB-KW"/>
</dbReference>
<dbReference type="Gene3D" id="1.10.10.60">
    <property type="entry name" value="Homeodomain-like"/>
    <property type="match status" value="1"/>
</dbReference>
<dbReference type="STRING" id="425514.SAMN05443550_101298"/>
<evidence type="ECO:0000256" key="6">
    <source>
        <dbReference type="ARBA" id="ARBA00023082"/>
    </source>
</evidence>
<dbReference type="Pfam" id="PF00309">
    <property type="entry name" value="Sigma54_AID"/>
    <property type="match status" value="1"/>
</dbReference>
<dbReference type="AlphaFoldDB" id="A0A1H3WKQ2"/>
<evidence type="ECO:0000259" key="11">
    <source>
        <dbReference type="Pfam" id="PF04963"/>
    </source>
</evidence>
<reference evidence="12 13" key="1">
    <citation type="submission" date="2016-10" db="EMBL/GenBank/DDBJ databases">
        <authorList>
            <person name="de Groot N.N."/>
        </authorList>
    </citation>
    <scope>NUCLEOTIDE SEQUENCE [LARGE SCALE GENOMIC DNA]</scope>
    <source>
        <strain evidence="12 13">DSM 19033</strain>
    </source>
</reference>
<keyword evidence="5" id="KW-0805">Transcription regulation</keyword>
<keyword evidence="4" id="KW-0548">Nucleotidyltransferase</keyword>
<dbReference type="GO" id="GO:0016987">
    <property type="term" value="F:sigma factor activity"/>
    <property type="evidence" value="ECO:0007669"/>
    <property type="project" value="UniProtKB-KW"/>
</dbReference>
<organism evidence="12 13">
    <name type="scientific">Pedobacter hartonius</name>
    <dbReference type="NCBI Taxonomy" id="425514"/>
    <lineage>
        <taxon>Bacteria</taxon>
        <taxon>Pseudomonadati</taxon>
        <taxon>Bacteroidota</taxon>
        <taxon>Sphingobacteriia</taxon>
        <taxon>Sphingobacteriales</taxon>
        <taxon>Sphingobacteriaceae</taxon>
        <taxon>Pedobacter</taxon>
    </lineage>
</organism>
<keyword evidence="7" id="KW-0238">DNA-binding</keyword>
<evidence type="ECO:0000256" key="1">
    <source>
        <dbReference type="ARBA" id="ARBA00008798"/>
    </source>
</evidence>
<feature type="domain" description="RNA polymerase sigma factor 54 core-binding" evidence="11">
    <location>
        <begin position="128"/>
        <end position="319"/>
    </location>
</feature>
<dbReference type="GO" id="GO:0003677">
    <property type="term" value="F:DNA binding"/>
    <property type="evidence" value="ECO:0007669"/>
    <property type="project" value="UniProtKB-KW"/>
</dbReference>
<keyword evidence="6" id="KW-0731">Sigma factor</keyword>
<dbReference type="InterPro" id="IPR000394">
    <property type="entry name" value="RNA_pol_sigma_54"/>
</dbReference>
<dbReference type="PROSITE" id="PS50044">
    <property type="entry name" value="SIGMA54_3"/>
    <property type="match status" value="1"/>
</dbReference>
<gene>
    <name evidence="12" type="ORF">SAMN05443550_101298</name>
</gene>
<name>A0A1H3WKQ2_9SPHI</name>
<keyword evidence="13" id="KW-1185">Reference proteome</keyword>
<dbReference type="GO" id="GO:0001216">
    <property type="term" value="F:DNA-binding transcription activator activity"/>
    <property type="evidence" value="ECO:0007669"/>
    <property type="project" value="InterPro"/>
</dbReference>
<proteinExistence type="inferred from homology"/>
<keyword evidence="3" id="KW-0808">Transferase</keyword>
<evidence type="ECO:0000313" key="13">
    <source>
        <dbReference type="Proteomes" id="UP000198850"/>
    </source>
</evidence>
<evidence type="ECO:0000256" key="8">
    <source>
        <dbReference type="ARBA" id="ARBA00023163"/>
    </source>
</evidence>
<evidence type="ECO:0000256" key="9">
    <source>
        <dbReference type="SAM" id="MobiDB-lite"/>
    </source>
</evidence>
<sequence>MKRVKIPFLHNMLKQHLQQKLLQKLSPQQIQFIKLLQVPTVSLDTRIKEELEENPALEDPSLMIAEEPKGEYDDLNDTPEDFDGGSKEENIDEFNVDDYLQDDGGNDYSTSYNNNDDDDEKKETPIAIESTFFESLQEQLDLVPLSDQDFIIGKQIIGSLDDDGYLRRPVTSMIDDLAFSQNAMVEEEDVLEMLKVIQSFDPPGIAARDLQECLTLQLRRKDPLNPIIQKAIMIVENYLDEFTRKHYDKLEKSLGLNSEDLKEIIAEILRLNPKPGDSNQVTTKQLQVIPDFHISNNDSVLILTLNSKNAPELRVSRSYIDMFEHYDKAAQKDKKLKEAVQFVKQKLDSAKWFIDAIKQRQQTLLKTMNAIMQYQYEYLLTGDERKMRPMILKDIADKIDMDISTVSRVANSKYVQTEFGTFLLKSFFSEAIQTESGEEVSNKEVKKILEDCIGNEDKRKPLADEKLTEILKDQGYNIARRTVAKYREQMNIPVARLRKEL</sequence>
<evidence type="ECO:0000256" key="2">
    <source>
        <dbReference type="ARBA" id="ARBA00022478"/>
    </source>
</evidence>
<dbReference type="InterPro" id="IPR007046">
    <property type="entry name" value="RNA_pol_sigma_54_core-bd"/>
</dbReference>
<keyword evidence="8" id="KW-0804">Transcription</keyword>
<dbReference type="Pfam" id="PF04963">
    <property type="entry name" value="Sigma54_CBD"/>
    <property type="match status" value="1"/>
</dbReference>
<evidence type="ECO:0000256" key="7">
    <source>
        <dbReference type="ARBA" id="ARBA00023125"/>
    </source>
</evidence>
<evidence type="ECO:0000256" key="4">
    <source>
        <dbReference type="ARBA" id="ARBA00022695"/>
    </source>
</evidence>
<feature type="compositionally biased region" description="Acidic residues" evidence="9">
    <location>
        <begin position="73"/>
        <end position="83"/>
    </location>
</feature>
<dbReference type="InterPro" id="IPR007634">
    <property type="entry name" value="RNA_pol_sigma_54_DNA-bd"/>
</dbReference>
<accession>A0A1H3WKQ2</accession>
<dbReference type="EMBL" id="FNRA01000001">
    <property type="protein sequence ID" value="SDZ87746.1"/>
    <property type="molecule type" value="Genomic_DNA"/>
</dbReference>
<evidence type="ECO:0000313" key="12">
    <source>
        <dbReference type="EMBL" id="SDZ87746.1"/>
    </source>
</evidence>
<dbReference type="PRINTS" id="PR00045">
    <property type="entry name" value="SIGMA54FCT"/>
</dbReference>
<dbReference type="PROSITE" id="PS00718">
    <property type="entry name" value="SIGMA54_2"/>
    <property type="match status" value="1"/>
</dbReference>
<protein>
    <submittedName>
        <fullName evidence="12">RNA polymerase, sigma 54 subunit, RpoN/SigL</fullName>
    </submittedName>
</protein>
<evidence type="ECO:0000259" key="10">
    <source>
        <dbReference type="Pfam" id="PF04552"/>
    </source>
</evidence>